<gene>
    <name evidence="1" type="ORF">S01H4_59513</name>
</gene>
<accession>X1EK53</accession>
<feature type="non-terminal residue" evidence="1">
    <location>
        <position position="1"/>
    </location>
</feature>
<reference evidence="1" key="1">
    <citation type="journal article" date="2014" name="Front. Microbiol.">
        <title>High frequency of phylogenetically diverse reductive dehalogenase-homologous genes in deep subseafloor sedimentary metagenomes.</title>
        <authorList>
            <person name="Kawai M."/>
            <person name="Futagami T."/>
            <person name="Toyoda A."/>
            <person name="Takaki Y."/>
            <person name="Nishi S."/>
            <person name="Hori S."/>
            <person name="Arai W."/>
            <person name="Tsubouchi T."/>
            <person name="Morono Y."/>
            <person name="Uchiyama I."/>
            <person name="Ito T."/>
            <person name="Fujiyama A."/>
            <person name="Inagaki F."/>
            <person name="Takami H."/>
        </authorList>
    </citation>
    <scope>NUCLEOTIDE SEQUENCE</scope>
    <source>
        <strain evidence="1">Expedition CK06-06</strain>
    </source>
</reference>
<organism evidence="1">
    <name type="scientific">marine sediment metagenome</name>
    <dbReference type="NCBI Taxonomy" id="412755"/>
    <lineage>
        <taxon>unclassified sequences</taxon>
        <taxon>metagenomes</taxon>
        <taxon>ecological metagenomes</taxon>
    </lineage>
</organism>
<evidence type="ECO:0000313" key="1">
    <source>
        <dbReference type="EMBL" id="GAH09018.1"/>
    </source>
</evidence>
<sequence length="48" mass="5852">LVVREAMKRDIDIILFGYSPDEIRRYFYEIPQHEIEHKLLVKVKSFES</sequence>
<proteinExistence type="predicted"/>
<dbReference type="EMBL" id="BART01034913">
    <property type="protein sequence ID" value="GAH09018.1"/>
    <property type="molecule type" value="Genomic_DNA"/>
</dbReference>
<protein>
    <submittedName>
        <fullName evidence="1">Uncharacterized protein</fullName>
    </submittedName>
</protein>
<name>X1EK53_9ZZZZ</name>
<dbReference type="AlphaFoldDB" id="X1EK53"/>
<comment type="caution">
    <text evidence="1">The sequence shown here is derived from an EMBL/GenBank/DDBJ whole genome shotgun (WGS) entry which is preliminary data.</text>
</comment>